<dbReference type="PANTHER" id="PTHR10775">
    <property type="entry name" value="OS08G0208400 PROTEIN"/>
    <property type="match status" value="1"/>
</dbReference>
<dbReference type="InterPro" id="IPR004242">
    <property type="entry name" value="Transposase_21"/>
</dbReference>
<evidence type="ECO:0000259" key="2">
    <source>
        <dbReference type="Pfam" id="PF13952"/>
    </source>
</evidence>
<evidence type="ECO:0000256" key="1">
    <source>
        <dbReference type="SAM" id="MobiDB-lite"/>
    </source>
</evidence>
<feature type="compositionally biased region" description="Gly residues" evidence="1">
    <location>
        <begin position="735"/>
        <end position="745"/>
    </location>
</feature>
<dbReference type="Proteomes" id="UP001341281">
    <property type="component" value="Chromosome 07"/>
</dbReference>
<dbReference type="Pfam" id="PF13952">
    <property type="entry name" value="DUF4216"/>
    <property type="match status" value="1"/>
</dbReference>
<dbReference type="EMBL" id="CP144751">
    <property type="protein sequence ID" value="WVZ84300.1"/>
    <property type="molecule type" value="Genomic_DNA"/>
</dbReference>
<keyword evidence="4" id="KW-1185">Reference proteome</keyword>
<proteinExistence type="predicted"/>
<accession>A0AAQ3U2M2</accession>
<dbReference type="PANTHER" id="PTHR10775:SF185">
    <property type="entry name" value="OS08G0208400 PROTEIN"/>
    <property type="match status" value="1"/>
</dbReference>
<dbReference type="Pfam" id="PF02992">
    <property type="entry name" value="Transposase_21"/>
    <property type="match status" value="1"/>
</dbReference>
<dbReference type="InterPro" id="IPR025312">
    <property type="entry name" value="DUF4216"/>
</dbReference>
<feature type="domain" description="DUF4216" evidence="2">
    <location>
        <begin position="513"/>
        <end position="575"/>
    </location>
</feature>
<feature type="region of interest" description="Disordered" evidence="1">
    <location>
        <begin position="679"/>
        <end position="745"/>
    </location>
</feature>
<name>A0AAQ3U2M2_PASNO</name>
<reference evidence="3 4" key="1">
    <citation type="submission" date="2024-02" db="EMBL/GenBank/DDBJ databases">
        <title>High-quality chromosome-scale genome assembly of Pensacola bahiagrass (Paspalum notatum Flugge var. saurae).</title>
        <authorList>
            <person name="Vega J.M."/>
            <person name="Podio M."/>
            <person name="Orjuela J."/>
            <person name="Siena L.A."/>
            <person name="Pessino S.C."/>
            <person name="Combes M.C."/>
            <person name="Mariac C."/>
            <person name="Albertini E."/>
            <person name="Pupilli F."/>
            <person name="Ortiz J.P.A."/>
            <person name="Leblanc O."/>
        </authorList>
    </citation>
    <scope>NUCLEOTIDE SEQUENCE [LARGE SCALE GENOMIC DNA]</scope>
    <source>
        <strain evidence="3">R1</strain>
        <tissue evidence="3">Leaf</tissue>
    </source>
</reference>
<feature type="compositionally biased region" description="Basic and acidic residues" evidence="1">
    <location>
        <begin position="718"/>
        <end position="734"/>
    </location>
</feature>
<feature type="compositionally biased region" description="Basic and acidic residues" evidence="1">
    <location>
        <begin position="622"/>
        <end position="631"/>
    </location>
</feature>
<evidence type="ECO:0000313" key="4">
    <source>
        <dbReference type="Proteomes" id="UP001341281"/>
    </source>
</evidence>
<protein>
    <recommendedName>
        <fullName evidence="2">DUF4216 domain-containing protein</fullName>
    </recommendedName>
</protein>
<evidence type="ECO:0000313" key="3">
    <source>
        <dbReference type="EMBL" id="WVZ84300.1"/>
    </source>
</evidence>
<organism evidence="3 4">
    <name type="scientific">Paspalum notatum var. saurae</name>
    <dbReference type="NCBI Taxonomy" id="547442"/>
    <lineage>
        <taxon>Eukaryota</taxon>
        <taxon>Viridiplantae</taxon>
        <taxon>Streptophyta</taxon>
        <taxon>Embryophyta</taxon>
        <taxon>Tracheophyta</taxon>
        <taxon>Spermatophyta</taxon>
        <taxon>Magnoliopsida</taxon>
        <taxon>Liliopsida</taxon>
        <taxon>Poales</taxon>
        <taxon>Poaceae</taxon>
        <taxon>PACMAD clade</taxon>
        <taxon>Panicoideae</taxon>
        <taxon>Andropogonodae</taxon>
        <taxon>Paspaleae</taxon>
        <taxon>Paspalinae</taxon>
        <taxon>Paspalum</taxon>
    </lineage>
</organism>
<gene>
    <name evidence="3" type="ORF">U9M48_031348</name>
</gene>
<sequence length="745" mass="85802">MMMDMLNDLAMGFEFDPEEDHQPLPEVQEFYRLLEAGDEKLHDHTEKTVLDTVSRLMAIKLKHNISNSCFNDITEMVSEVIRSDHKLPKNLYFAKKMMAALRMKYEKIDVYPSNCMLFWREDDKLSTCRHCGKSRYIQMKNEVGDNVDTTVPAKQLRHGSQSEDVMVHPADGDAWKALDKFDHEFARDPRSVRLGLATDGITPFSTSASPYSCWPVFIMPYNVPPEMVLKDEFIFLALVIPGPEDPGKNLNVFLRPLIEELKQLWTGVKAYNSYAKKEFNLRATYLWSVHDLPAYGNFVGWSVKDRLQCPICMDDSDAYRLKHGGKYTFFDCTRRGLPPRHKLRQSTTAFRKSVKVRKLPSKRKTAKKIMAWHRCLKVDPSTKRFHGYGELHNWTHISLLWELPYSEALMLPHNIDLMHQERNVAESICLTDGTVHKDLAQLSHGLVRARTYSRYDVSGFRFRTAKLEKTRPFAATVNSGVMTTAYDANENVVHYYGALQNIVKYEFDGPKPLSLVFFECDWFHPHNGTRVDNFGMVKVKHGSKLEGQDNVVLAHQAQQVYYLPYPHPSLHAWWVAFKVNPQVLPSGDEGYNEDDDHDVFQEGTFEKERSDDDDDDNDGFQQDERVQAERFHVTDGDALELLHEEDRDLIEEPTRQRKRPITRKSKRIKEMARLKKQVMFRHKRSKAASKEVASSSNLFQGTSQSRERQQKFMGLMDEAAREQGLDADASRKDAGGGGETNVGVS</sequence>
<dbReference type="AlphaFoldDB" id="A0AAQ3U2M2"/>
<feature type="region of interest" description="Disordered" evidence="1">
    <location>
        <begin position="605"/>
        <end position="631"/>
    </location>
</feature>